<reference evidence="1" key="1">
    <citation type="submission" date="2021-03" db="EMBL/GenBank/DDBJ databases">
        <title>Draft genome sequence of rust myrtle Austropuccinia psidii MF-1, a brazilian biotype.</title>
        <authorList>
            <person name="Quecine M.C."/>
            <person name="Pachon D.M.R."/>
            <person name="Bonatelli M.L."/>
            <person name="Correr F.H."/>
            <person name="Franceschini L.M."/>
            <person name="Leite T.F."/>
            <person name="Margarido G.R.A."/>
            <person name="Almeida C.A."/>
            <person name="Ferrarezi J.A."/>
            <person name="Labate C.A."/>
        </authorList>
    </citation>
    <scope>NUCLEOTIDE SEQUENCE</scope>
    <source>
        <strain evidence="1">MF-1</strain>
    </source>
</reference>
<dbReference type="Proteomes" id="UP000765509">
    <property type="component" value="Unassembled WGS sequence"/>
</dbReference>
<accession>A0A9Q3F9M5</accession>
<keyword evidence="2" id="KW-1185">Reference proteome</keyword>
<name>A0A9Q3F9M5_9BASI</name>
<protein>
    <submittedName>
        <fullName evidence="1">Uncharacterized protein</fullName>
    </submittedName>
</protein>
<organism evidence="1 2">
    <name type="scientific">Austropuccinia psidii MF-1</name>
    <dbReference type="NCBI Taxonomy" id="1389203"/>
    <lineage>
        <taxon>Eukaryota</taxon>
        <taxon>Fungi</taxon>
        <taxon>Dikarya</taxon>
        <taxon>Basidiomycota</taxon>
        <taxon>Pucciniomycotina</taxon>
        <taxon>Pucciniomycetes</taxon>
        <taxon>Pucciniales</taxon>
        <taxon>Sphaerophragmiaceae</taxon>
        <taxon>Austropuccinia</taxon>
    </lineage>
</organism>
<evidence type="ECO:0000313" key="2">
    <source>
        <dbReference type="Proteomes" id="UP000765509"/>
    </source>
</evidence>
<comment type="caution">
    <text evidence="1">The sequence shown here is derived from an EMBL/GenBank/DDBJ whole genome shotgun (WGS) entry which is preliminary data.</text>
</comment>
<evidence type="ECO:0000313" key="1">
    <source>
        <dbReference type="EMBL" id="MBW0534022.1"/>
    </source>
</evidence>
<proteinExistence type="predicted"/>
<dbReference type="EMBL" id="AVOT02039036">
    <property type="protein sequence ID" value="MBW0534022.1"/>
    <property type="molecule type" value="Genomic_DNA"/>
</dbReference>
<dbReference type="AlphaFoldDB" id="A0A9Q3F9M5"/>
<sequence>MRWHVAVCESNRYHINPVGGSRTVLAPIAWSWDSYRALRRLIRCFAPSIEPAISIISRRREGSRIWNEKTISGSSGKFFVRSVIQPPQRKCLDHVLHHMPSSHDHSKSTKRKASWLIWAFSFITKRKDLTAPSLNVYAPACTYCTVTLHCAALQQEGLDRSPIWVGKSACAPEQELVYETSMAQHILNKTVVDPYASTDSHRQLKIQVERPPDSAQPNAIIRM</sequence>
<gene>
    <name evidence="1" type="ORF">O181_073737</name>
</gene>